<sequence length="56" mass="5892">MALDPTARRPLRLMVVAGALAMLPLLAACGDDDDDDDDDDGMRAQPRPAAVATLAR</sequence>
<name>A0ABT1IIS0_9PSEU</name>
<feature type="signal peptide" evidence="2">
    <location>
        <begin position="1"/>
        <end position="27"/>
    </location>
</feature>
<evidence type="ECO:0000313" key="4">
    <source>
        <dbReference type="Proteomes" id="UP001205185"/>
    </source>
</evidence>
<organism evidence="3 4">
    <name type="scientific">Actinokineospora diospyrosa</name>
    <dbReference type="NCBI Taxonomy" id="103728"/>
    <lineage>
        <taxon>Bacteria</taxon>
        <taxon>Bacillati</taxon>
        <taxon>Actinomycetota</taxon>
        <taxon>Actinomycetes</taxon>
        <taxon>Pseudonocardiales</taxon>
        <taxon>Pseudonocardiaceae</taxon>
        <taxon>Actinokineospora</taxon>
    </lineage>
</organism>
<dbReference type="EMBL" id="JAMTCO010000013">
    <property type="protein sequence ID" value="MCP2272534.1"/>
    <property type="molecule type" value="Genomic_DNA"/>
</dbReference>
<reference evidence="3 4" key="1">
    <citation type="submission" date="2022-06" db="EMBL/GenBank/DDBJ databases">
        <title>Genomic Encyclopedia of Archaeal and Bacterial Type Strains, Phase II (KMG-II): from individual species to whole genera.</title>
        <authorList>
            <person name="Goeker M."/>
        </authorList>
    </citation>
    <scope>NUCLEOTIDE SEQUENCE [LARGE SCALE GENOMIC DNA]</scope>
    <source>
        <strain evidence="3 4">DSM 44255</strain>
    </source>
</reference>
<accession>A0ABT1IIS0</accession>
<evidence type="ECO:0000256" key="2">
    <source>
        <dbReference type="SAM" id="SignalP"/>
    </source>
</evidence>
<protein>
    <submittedName>
        <fullName evidence="3">Uncharacterized protein</fullName>
    </submittedName>
</protein>
<dbReference type="Proteomes" id="UP001205185">
    <property type="component" value="Unassembled WGS sequence"/>
</dbReference>
<dbReference type="RefSeq" id="WP_253889461.1">
    <property type="nucleotide sequence ID" value="NZ_BAAAVB010000008.1"/>
</dbReference>
<keyword evidence="4" id="KW-1185">Reference proteome</keyword>
<feature type="compositionally biased region" description="Acidic residues" evidence="1">
    <location>
        <begin position="30"/>
        <end position="40"/>
    </location>
</feature>
<proteinExistence type="predicted"/>
<keyword evidence="2" id="KW-0732">Signal</keyword>
<evidence type="ECO:0000256" key="1">
    <source>
        <dbReference type="SAM" id="MobiDB-lite"/>
    </source>
</evidence>
<feature type="region of interest" description="Disordered" evidence="1">
    <location>
        <begin position="30"/>
        <end position="56"/>
    </location>
</feature>
<feature type="chain" id="PRO_5046978973" evidence="2">
    <location>
        <begin position="28"/>
        <end position="56"/>
    </location>
</feature>
<evidence type="ECO:0000313" key="3">
    <source>
        <dbReference type="EMBL" id="MCP2272534.1"/>
    </source>
</evidence>
<comment type="caution">
    <text evidence="3">The sequence shown here is derived from an EMBL/GenBank/DDBJ whole genome shotgun (WGS) entry which is preliminary data.</text>
</comment>
<gene>
    <name evidence="3" type="ORF">LV75_005060</name>
</gene>